<evidence type="ECO:0000313" key="1">
    <source>
        <dbReference type="EMBL" id="KAJ8340158.1"/>
    </source>
</evidence>
<dbReference type="Proteomes" id="UP001152622">
    <property type="component" value="Chromosome 16"/>
</dbReference>
<proteinExistence type="predicted"/>
<dbReference type="OrthoDB" id="1028014at2759"/>
<dbReference type="EMBL" id="JAINUF010000016">
    <property type="protein sequence ID" value="KAJ8340158.1"/>
    <property type="molecule type" value="Genomic_DNA"/>
</dbReference>
<gene>
    <name evidence="1" type="ORF">SKAU_G00347910</name>
</gene>
<protein>
    <submittedName>
        <fullName evidence="1">Uncharacterized protein</fullName>
    </submittedName>
</protein>
<evidence type="ECO:0000313" key="2">
    <source>
        <dbReference type="Proteomes" id="UP001152622"/>
    </source>
</evidence>
<dbReference type="InterPro" id="IPR011990">
    <property type="entry name" value="TPR-like_helical_dom_sf"/>
</dbReference>
<accession>A0A9Q1EK10</accession>
<sequence length="148" mass="16294">MEGGGNGIMTIAAEVASEVVEGDPVPIMHLSLCSQPSEEVVKEVTEYSLAALEKIEKARTEGNYHEVVKVCRECLEKQEPVLADTHLYHLRILSLASEVLSYLQFFDEAAGFARKMVEGYMKLYHPNNAQLGMATMRGGRNALARGAH</sequence>
<name>A0A9Q1EK10_SYNKA</name>
<dbReference type="Gene3D" id="1.25.40.10">
    <property type="entry name" value="Tetratricopeptide repeat domain"/>
    <property type="match status" value="1"/>
</dbReference>
<reference evidence="1" key="1">
    <citation type="journal article" date="2023" name="Science">
        <title>Genome structures resolve the early diversification of teleost fishes.</title>
        <authorList>
            <person name="Parey E."/>
            <person name="Louis A."/>
            <person name="Montfort J."/>
            <person name="Bouchez O."/>
            <person name="Roques C."/>
            <person name="Iampietro C."/>
            <person name="Lluch J."/>
            <person name="Castinel A."/>
            <person name="Donnadieu C."/>
            <person name="Desvignes T."/>
            <person name="Floi Bucao C."/>
            <person name="Jouanno E."/>
            <person name="Wen M."/>
            <person name="Mejri S."/>
            <person name="Dirks R."/>
            <person name="Jansen H."/>
            <person name="Henkel C."/>
            <person name="Chen W.J."/>
            <person name="Zahm M."/>
            <person name="Cabau C."/>
            <person name="Klopp C."/>
            <person name="Thompson A.W."/>
            <person name="Robinson-Rechavi M."/>
            <person name="Braasch I."/>
            <person name="Lecointre G."/>
            <person name="Bobe J."/>
            <person name="Postlethwait J.H."/>
            <person name="Berthelot C."/>
            <person name="Roest Crollius H."/>
            <person name="Guiguen Y."/>
        </authorList>
    </citation>
    <scope>NUCLEOTIDE SEQUENCE</scope>
    <source>
        <strain evidence="1">WJC10195</strain>
    </source>
</reference>
<dbReference type="FunFam" id="1.25.40.10:FF:000132">
    <property type="entry name" value="Histone-lysine N-methyltransferase SMYD1 isoform 1"/>
    <property type="match status" value="1"/>
</dbReference>
<dbReference type="AlphaFoldDB" id="A0A9Q1EK10"/>
<comment type="caution">
    <text evidence="1">The sequence shown here is derived from an EMBL/GenBank/DDBJ whole genome shotgun (WGS) entry which is preliminary data.</text>
</comment>
<organism evidence="1 2">
    <name type="scientific">Synaphobranchus kaupii</name>
    <name type="common">Kaup's arrowtooth eel</name>
    <dbReference type="NCBI Taxonomy" id="118154"/>
    <lineage>
        <taxon>Eukaryota</taxon>
        <taxon>Metazoa</taxon>
        <taxon>Chordata</taxon>
        <taxon>Craniata</taxon>
        <taxon>Vertebrata</taxon>
        <taxon>Euteleostomi</taxon>
        <taxon>Actinopterygii</taxon>
        <taxon>Neopterygii</taxon>
        <taxon>Teleostei</taxon>
        <taxon>Anguilliformes</taxon>
        <taxon>Synaphobranchidae</taxon>
        <taxon>Synaphobranchus</taxon>
    </lineage>
</organism>
<keyword evidence="2" id="KW-1185">Reference proteome</keyword>